<reference evidence="3 4" key="1">
    <citation type="submission" date="2014-06" db="EMBL/GenBank/DDBJ databases">
        <authorList>
            <person name="Swart Estienne"/>
        </authorList>
    </citation>
    <scope>NUCLEOTIDE SEQUENCE [LARGE SCALE GENOMIC DNA]</scope>
    <source>
        <strain evidence="3 4">130c</strain>
    </source>
</reference>
<dbReference type="PANTHER" id="PTHR14119">
    <property type="entry name" value="HYDROLASE"/>
    <property type="match status" value="1"/>
</dbReference>
<keyword evidence="3" id="KW-0378">Hydrolase</keyword>
<protein>
    <submittedName>
        <fullName evidence="3">Isochorismatase hydrolase</fullName>
    </submittedName>
</protein>
<dbReference type="Pfam" id="PF00857">
    <property type="entry name" value="Isochorismatase"/>
    <property type="match status" value="1"/>
</dbReference>
<evidence type="ECO:0000313" key="4">
    <source>
        <dbReference type="Proteomes" id="UP000039865"/>
    </source>
</evidence>
<dbReference type="InParanoid" id="A0A078ACX8"/>
<evidence type="ECO:0000259" key="2">
    <source>
        <dbReference type="Pfam" id="PF00857"/>
    </source>
</evidence>
<evidence type="ECO:0000313" key="3">
    <source>
        <dbReference type="EMBL" id="CDW79716.1"/>
    </source>
</evidence>
<dbReference type="Proteomes" id="UP000039865">
    <property type="component" value="Unassembled WGS sequence"/>
</dbReference>
<dbReference type="AlphaFoldDB" id="A0A078ACX8"/>
<accession>A0A078ACX8</accession>
<keyword evidence="4" id="KW-1185">Reference proteome</keyword>
<feature type="domain" description="Isochorismatase-like" evidence="2">
    <location>
        <begin position="7"/>
        <end position="144"/>
    </location>
</feature>
<organism evidence="3 4">
    <name type="scientific">Stylonychia lemnae</name>
    <name type="common">Ciliate</name>
    <dbReference type="NCBI Taxonomy" id="5949"/>
    <lineage>
        <taxon>Eukaryota</taxon>
        <taxon>Sar</taxon>
        <taxon>Alveolata</taxon>
        <taxon>Ciliophora</taxon>
        <taxon>Intramacronucleata</taxon>
        <taxon>Spirotrichea</taxon>
        <taxon>Stichotrichia</taxon>
        <taxon>Sporadotrichida</taxon>
        <taxon>Oxytrichidae</taxon>
        <taxon>Stylonychinae</taxon>
        <taxon>Stylonychia</taxon>
    </lineage>
</organism>
<dbReference type="InterPro" id="IPR000868">
    <property type="entry name" value="Isochorismatase-like_dom"/>
</dbReference>
<dbReference type="GO" id="GO:0016787">
    <property type="term" value="F:hydrolase activity"/>
    <property type="evidence" value="ECO:0007669"/>
    <property type="project" value="UniProtKB-KW"/>
</dbReference>
<comment type="similarity">
    <text evidence="1">Belongs to the isochorismatase family.</text>
</comment>
<evidence type="ECO:0000256" key="1">
    <source>
        <dbReference type="ARBA" id="ARBA00006336"/>
    </source>
</evidence>
<dbReference type="SUPFAM" id="SSF52499">
    <property type="entry name" value="Isochorismatase-like hydrolases"/>
    <property type="match status" value="1"/>
</dbReference>
<gene>
    <name evidence="3" type="primary">Contig17709.g18822</name>
    <name evidence="3" type="ORF">STYLEM_8707</name>
</gene>
<name>A0A078ACX8_STYLE</name>
<dbReference type="EMBL" id="CCKQ01008278">
    <property type="protein sequence ID" value="CDW79716.1"/>
    <property type="molecule type" value="Genomic_DNA"/>
</dbReference>
<dbReference type="InterPro" id="IPR050993">
    <property type="entry name" value="Isochorismatase_domain"/>
</dbReference>
<dbReference type="OrthoDB" id="269496at2759"/>
<dbReference type="Gene3D" id="3.40.50.850">
    <property type="entry name" value="Isochorismatase-like"/>
    <property type="match status" value="1"/>
</dbReference>
<proteinExistence type="inferred from homology"/>
<dbReference type="PANTHER" id="PTHR14119:SF3">
    <property type="entry name" value="ISOCHORISMATASE DOMAIN-CONTAINING PROTEIN 2"/>
    <property type="match status" value="1"/>
</dbReference>
<dbReference type="OMA" id="QAGCVIT"/>
<sequence length="186" mass="21107">MRTLIRNFDTVSHNAQRLGKMASLFGIPLISTAQTAKVFGPTIKELNDVYATFPETNKPAQFEKITFSMIDEQVRKHFSQFEKSSVVLYGVEAHICVKQTCLDLLDMGYDVHLVIDSVSSMSYHDRTVGIESLRDAGAYITTFQSLAFELARSPEVQVYKDLLKLIKDMPKEHLSLYHDQQQASKL</sequence>
<dbReference type="InterPro" id="IPR036380">
    <property type="entry name" value="Isochorismatase-like_sf"/>
</dbReference>